<feature type="transmembrane region" description="Helical" evidence="7">
    <location>
        <begin position="343"/>
        <end position="361"/>
    </location>
</feature>
<feature type="transmembrane region" description="Helical" evidence="7">
    <location>
        <begin position="560"/>
        <end position="582"/>
    </location>
</feature>
<evidence type="ECO:0000256" key="5">
    <source>
        <dbReference type="ARBA" id="ARBA00023136"/>
    </source>
</evidence>
<feature type="transmembrane region" description="Helical" evidence="7">
    <location>
        <begin position="399"/>
        <end position="425"/>
    </location>
</feature>
<dbReference type="GeneID" id="90072175"/>
<dbReference type="Pfam" id="PF01554">
    <property type="entry name" value="MatE"/>
    <property type="match status" value="2"/>
</dbReference>
<dbReference type="GO" id="GO:0016020">
    <property type="term" value="C:membrane"/>
    <property type="evidence" value="ECO:0007669"/>
    <property type="project" value="UniProtKB-SubCell"/>
</dbReference>
<feature type="transmembrane region" description="Helical" evidence="7">
    <location>
        <begin position="594"/>
        <end position="618"/>
    </location>
</feature>
<feature type="transmembrane region" description="Helical" evidence="7">
    <location>
        <begin position="522"/>
        <end position="548"/>
    </location>
</feature>
<feature type="transmembrane region" description="Helical" evidence="7">
    <location>
        <begin position="473"/>
        <end position="501"/>
    </location>
</feature>
<evidence type="ECO:0000256" key="6">
    <source>
        <dbReference type="SAM" id="MobiDB-lite"/>
    </source>
</evidence>
<dbReference type="NCBIfam" id="TIGR00797">
    <property type="entry name" value="matE"/>
    <property type="match status" value="1"/>
</dbReference>
<feature type="transmembrane region" description="Helical" evidence="7">
    <location>
        <begin position="310"/>
        <end position="331"/>
    </location>
</feature>
<feature type="transmembrane region" description="Helical" evidence="7">
    <location>
        <begin position="624"/>
        <end position="646"/>
    </location>
</feature>
<gene>
    <name evidence="8" type="ORF">DASC09_015210</name>
</gene>
<comment type="caution">
    <text evidence="8">The sequence shown here is derived from an EMBL/GenBank/DDBJ whole genome shotgun (WGS) entry which is preliminary data.</text>
</comment>
<comment type="similarity">
    <text evidence="2">Belongs to the multi antimicrobial extrusion (MATE) (TC 2.A.66.1) family.</text>
</comment>
<name>A0AAV5QHN4_9ASCO</name>
<feature type="region of interest" description="Disordered" evidence="6">
    <location>
        <begin position="67"/>
        <end position="88"/>
    </location>
</feature>
<feature type="compositionally biased region" description="Acidic residues" evidence="6">
    <location>
        <begin position="126"/>
        <end position="136"/>
    </location>
</feature>
<protein>
    <submittedName>
        <fullName evidence="8">Uncharacterized protein</fullName>
    </submittedName>
</protein>
<sequence>MVSSYIARTLSQIPNCFNTDVSFGGRIRKRYLTTFIPPSTKTPIFKYGGNDDQRSFLSLVSSEHYAEDIEDGSSDDASIHSLPADMNDIESDPELQTLFRERSSLSLASISTHGFQSEEDNKGDEQEVYDDDDGDDMTSTNLNPVTYYPKKGKQTHSSHSSTTPAKLLKMSRQNSRSSIVTNKSGDIRRTNYGSISDALIGSRLDDDEEEEEDYAHEKVTMKSEIKVFIKNTIPLIITFCLSQSYTILTTITASKVFGKDQLSAVSLASMTAAITFSIFEGISTSLDVLCPQAYGSGNIKKVGLYTQRSIALSLIAFIPFGFLWWHSAYFFRLILESEELVQLTSSFLRILIFAAPFYIIFENAKRFLQCQGIFNASTLVLLISTPLSIITIQTLVHTIGFSGIAITCVLNFLVMCTLLISYIFVIDGMECWNGFTWDAFNGWGELVKFSFAGVVCTFLEASSWEILTLFSSFFGATALAAQSAISTVASLAFFVPFSVGISSSTRVANFVGANRIDGPAQIVAKIGLSAAVIVGLFNAMVLFFGRYIIADIYSNDPGVIALIVKVLPFVAAIQLFDALNTVAGSLLRGQGMPYIGGIINFVAYDFFAIPLAMLLGYHYDLELVGLWIGIGCGLFVIGLSETWYVLNVDWEEAVRKCRERNRIKV</sequence>
<keyword evidence="4 7" id="KW-1133">Transmembrane helix</keyword>
<feature type="transmembrane region" description="Helical" evidence="7">
    <location>
        <begin position="446"/>
        <end position="467"/>
    </location>
</feature>
<feature type="transmembrane region" description="Helical" evidence="7">
    <location>
        <begin position="373"/>
        <end position="393"/>
    </location>
</feature>
<dbReference type="EMBL" id="BTFZ01000002">
    <property type="protein sequence ID" value="GMM34196.1"/>
    <property type="molecule type" value="Genomic_DNA"/>
</dbReference>
<dbReference type="RefSeq" id="XP_064851196.1">
    <property type="nucleotide sequence ID" value="XM_064995124.1"/>
</dbReference>
<dbReference type="GO" id="GO:1990961">
    <property type="term" value="P:xenobiotic detoxification by transmembrane export across the plasma membrane"/>
    <property type="evidence" value="ECO:0007669"/>
    <property type="project" value="InterPro"/>
</dbReference>
<feature type="compositionally biased region" description="Polar residues" evidence="6">
    <location>
        <begin position="171"/>
        <end position="183"/>
    </location>
</feature>
<dbReference type="PANTHER" id="PTHR11206">
    <property type="entry name" value="MULTIDRUG RESISTANCE PROTEIN"/>
    <property type="match status" value="1"/>
</dbReference>
<dbReference type="AlphaFoldDB" id="A0AAV5QHN4"/>
<evidence type="ECO:0000256" key="1">
    <source>
        <dbReference type="ARBA" id="ARBA00004141"/>
    </source>
</evidence>
<evidence type="ECO:0000313" key="9">
    <source>
        <dbReference type="Proteomes" id="UP001360560"/>
    </source>
</evidence>
<reference evidence="8 9" key="1">
    <citation type="journal article" date="2023" name="Elife">
        <title>Identification of key yeast species and microbe-microbe interactions impacting larval growth of Drosophila in the wild.</title>
        <authorList>
            <person name="Mure A."/>
            <person name="Sugiura Y."/>
            <person name="Maeda R."/>
            <person name="Honda K."/>
            <person name="Sakurai N."/>
            <person name="Takahashi Y."/>
            <person name="Watada M."/>
            <person name="Katoh T."/>
            <person name="Gotoh A."/>
            <person name="Gotoh Y."/>
            <person name="Taniguchi I."/>
            <person name="Nakamura K."/>
            <person name="Hayashi T."/>
            <person name="Katayama T."/>
            <person name="Uemura T."/>
            <person name="Hattori Y."/>
        </authorList>
    </citation>
    <scope>NUCLEOTIDE SEQUENCE [LARGE SCALE GENOMIC DNA]</scope>
    <source>
        <strain evidence="8 9">SC-9</strain>
    </source>
</reference>
<evidence type="ECO:0000256" key="7">
    <source>
        <dbReference type="SAM" id="Phobius"/>
    </source>
</evidence>
<dbReference type="InterPro" id="IPR002528">
    <property type="entry name" value="MATE_fam"/>
</dbReference>
<comment type="subcellular location">
    <subcellularLocation>
        <location evidence="1">Membrane</location>
        <topology evidence="1">Multi-pass membrane protein</topology>
    </subcellularLocation>
</comment>
<evidence type="ECO:0000313" key="8">
    <source>
        <dbReference type="EMBL" id="GMM34196.1"/>
    </source>
</evidence>
<keyword evidence="5 7" id="KW-0472">Membrane</keyword>
<keyword evidence="3 7" id="KW-0812">Transmembrane</keyword>
<evidence type="ECO:0000256" key="2">
    <source>
        <dbReference type="ARBA" id="ARBA00010199"/>
    </source>
</evidence>
<organism evidence="8 9">
    <name type="scientific">Saccharomycopsis crataegensis</name>
    <dbReference type="NCBI Taxonomy" id="43959"/>
    <lineage>
        <taxon>Eukaryota</taxon>
        <taxon>Fungi</taxon>
        <taxon>Dikarya</taxon>
        <taxon>Ascomycota</taxon>
        <taxon>Saccharomycotina</taxon>
        <taxon>Saccharomycetes</taxon>
        <taxon>Saccharomycopsidaceae</taxon>
        <taxon>Saccharomycopsis</taxon>
    </lineage>
</organism>
<accession>A0AAV5QHN4</accession>
<dbReference type="Proteomes" id="UP001360560">
    <property type="component" value="Unassembled WGS sequence"/>
</dbReference>
<proteinExistence type="inferred from homology"/>
<dbReference type="InterPro" id="IPR045069">
    <property type="entry name" value="MATE_euk"/>
</dbReference>
<feature type="region of interest" description="Disordered" evidence="6">
    <location>
        <begin position="111"/>
        <end position="183"/>
    </location>
</feature>
<keyword evidence="9" id="KW-1185">Reference proteome</keyword>
<dbReference type="GO" id="GO:0015297">
    <property type="term" value="F:antiporter activity"/>
    <property type="evidence" value="ECO:0007669"/>
    <property type="project" value="InterPro"/>
</dbReference>
<dbReference type="GO" id="GO:0042910">
    <property type="term" value="F:xenobiotic transmembrane transporter activity"/>
    <property type="evidence" value="ECO:0007669"/>
    <property type="project" value="InterPro"/>
</dbReference>
<evidence type="ECO:0000256" key="4">
    <source>
        <dbReference type="ARBA" id="ARBA00022989"/>
    </source>
</evidence>
<evidence type="ECO:0000256" key="3">
    <source>
        <dbReference type="ARBA" id="ARBA00022692"/>
    </source>
</evidence>
<dbReference type="CDD" id="cd13132">
    <property type="entry name" value="MATE_eukaryotic"/>
    <property type="match status" value="1"/>
</dbReference>